<dbReference type="AlphaFoldDB" id="A0A8S9H8A9"/>
<dbReference type="Proteomes" id="UP000712281">
    <property type="component" value="Unassembled WGS sequence"/>
</dbReference>
<dbReference type="EMBL" id="QGKW02001988">
    <property type="protein sequence ID" value="KAF2553360.1"/>
    <property type="molecule type" value="Genomic_DNA"/>
</dbReference>
<evidence type="ECO:0000256" key="1">
    <source>
        <dbReference type="SAM" id="MobiDB-lite"/>
    </source>
</evidence>
<gene>
    <name evidence="2" type="ORF">F2Q68_00033733</name>
</gene>
<feature type="compositionally biased region" description="Low complexity" evidence="1">
    <location>
        <begin position="23"/>
        <end position="37"/>
    </location>
</feature>
<evidence type="ECO:0000313" key="3">
    <source>
        <dbReference type="Proteomes" id="UP000712281"/>
    </source>
</evidence>
<sequence>MLFHLFDSPSSLRQLPLARQTDRSSSSTFASSVCTGSSTIDASKTLSATPYGILFHHPPSQTPPPILLSVSLSSSAYIIRHRSDSTPSSTPTRYLL</sequence>
<organism evidence="2 3">
    <name type="scientific">Brassica cretica</name>
    <name type="common">Mustard</name>
    <dbReference type="NCBI Taxonomy" id="69181"/>
    <lineage>
        <taxon>Eukaryota</taxon>
        <taxon>Viridiplantae</taxon>
        <taxon>Streptophyta</taxon>
        <taxon>Embryophyta</taxon>
        <taxon>Tracheophyta</taxon>
        <taxon>Spermatophyta</taxon>
        <taxon>Magnoliopsida</taxon>
        <taxon>eudicotyledons</taxon>
        <taxon>Gunneridae</taxon>
        <taxon>Pentapetalae</taxon>
        <taxon>rosids</taxon>
        <taxon>malvids</taxon>
        <taxon>Brassicales</taxon>
        <taxon>Brassicaceae</taxon>
        <taxon>Brassiceae</taxon>
        <taxon>Brassica</taxon>
    </lineage>
</organism>
<comment type="caution">
    <text evidence="2">The sequence shown here is derived from an EMBL/GenBank/DDBJ whole genome shotgun (WGS) entry which is preliminary data.</text>
</comment>
<proteinExistence type="predicted"/>
<name>A0A8S9H8A9_BRACR</name>
<evidence type="ECO:0000313" key="2">
    <source>
        <dbReference type="EMBL" id="KAF2553360.1"/>
    </source>
</evidence>
<accession>A0A8S9H8A9</accession>
<protein>
    <submittedName>
        <fullName evidence="2">Uncharacterized protein</fullName>
    </submittedName>
</protein>
<reference evidence="2" key="1">
    <citation type="submission" date="2019-12" db="EMBL/GenBank/DDBJ databases">
        <title>Genome sequencing and annotation of Brassica cretica.</title>
        <authorList>
            <person name="Studholme D.J."/>
            <person name="Sarris P.F."/>
        </authorList>
    </citation>
    <scope>NUCLEOTIDE SEQUENCE</scope>
    <source>
        <strain evidence="2">PFS-001/15</strain>
        <tissue evidence="2">Leaf</tissue>
    </source>
</reference>
<feature type="region of interest" description="Disordered" evidence="1">
    <location>
        <begin position="17"/>
        <end position="37"/>
    </location>
</feature>